<dbReference type="Pfam" id="PF07876">
    <property type="entry name" value="Dabb"/>
    <property type="match status" value="1"/>
</dbReference>
<protein>
    <submittedName>
        <fullName evidence="3">Stress responsive A/B Barrel domain-containing protein</fullName>
    </submittedName>
</protein>
<dbReference type="InterPro" id="IPR013097">
    <property type="entry name" value="Dabb"/>
</dbReference>
<gene>
    <name evidence="3" type="ORF">GQ607_012412</name>
</gene>
<dbReference type="PROSITE" id="PS51502">
    <property type="entry name" value="S_R_A_B_BARREL"/>
    <property type="match status" value="1"/>
</dbReference>
<evidence type="ECO:0000313" key="3">
    <source>
        <dbReference type="EMBL" id="KAF0320316.1"/>
    </source>
</evidence>
<feature type="domain" description="Stress-response A/B barrel" evidence="2">
    <location>
        <begin position="3"/>
        <end position="105"/>
    </location>
</feature>
<evidence type="ECO:0000259" key="2">
    <source>
        <dbReference type="PROSITE" id="PS51502"/>
    </source>
</evidence>
<dbReference type="PANTHER" id="PTHR33178">
    <property type="match status" value="1"/>
</dbReference>
<comment type="caution">
    <text evidence="3">The sequence shown here is derived from an EMBL/GenBank/DDBJ whole genome shotgun (WGS) entry which is preliminary data.</text>
</comment>
<dbReference type="AlphaFoldDB" id="A0A8H3W6Z1"/>
<dbReference type="InterPro" id="IPR044662">
    <property type="entry name" value="HS1/DABB1-like"/>
</dbReference>
<proteinExistence type="predicted"/>
<comment type="subunit">
    <text evidence="1">Homodimer.</text>
</comment>
<reference evidence="3 4" key="1">
    <citation type="submission" date="2019-12" db="EMBL/GenBank/DDBJ databases">
        <title>A genome sequence resource for the geographically widespread anthracnose pathogen Colletotrichum asianum.</title>
        <authorList>
            <person name="Meng Y."/>
        </authorList>
    </citation>
    <scope>NUCLEOTIDE SEQUENCE [LARGE SCALE GENOMIC DNA]</scope>
    <source>
        <strain evidence="3 4">ICMP 18580</strain>
    </source>
</reference>
<organism evidence="3 4">
    <name type="scientific">Colletotrichum asianum</name>
    <dbReference type="NCBI Taxonomy" id="702518"/>
    <lineage>
        <taxon>Eukaryota</taxon>
        <taxon>Fungi</taxon>
        <taxon>Dikarya</taxon>
        <taxon>Ascomycota</taxon>
        <taxon>Pezizomycotina</taxon>
        <taxon>Sordariomycetes</taxon>
        <taxon>Hypocreomycetidae</taxon>
        <taxon>Glomerellales</taxon>
        <taxon>Glomerellaceae</taxon>
        <taxon>Colletotrichum</taxon>
        <taxon>Colletotrichum gloeosporioides species complex</taxon>
    </lineage>
</organism>
<name>A0A8H3W6Z1_9PEZI</name>
<dbReference type="PANTHER" id="PTHR33178:SF10">
    <property type="entry name" value="STRESS-RESPONSE A_B BARREL DOMAIN-CONTAINING PROTEIN"/>
    <property type="match status" value="1"/>
</dbReference>
<dbReference type="SMART" id="SM00886">
    <property type="entry name" value="Dabb"/>
    <property type="match status" value="1"/>
</dbReference>
<dbReference type="SUPFAM" id="SSF54909">
    <property type="entry name" value="Dimeric alpha+beta barrel"/>
    <property type="match status" value="1"/>
</dbReference>
<evidence type="ECO:0000256" key="1">
    <source>
        <dbReference type="ARBA" id="ARBA00011738"/>
    </source>
</evidence>
<dbReference type="EMBL" id="WOWK01000084">
    <property type="protein sequence ID" value="KAF0320316.1"/>
    <property type="molecule type" value="Genomic_DNA"/>
</dbReference>
<evidence type="ECO:0000313" key="4">
    <source>
        <dbReference type="Proteomes" id="UP000434172"/>
    </source>
</evidence>
<accession>A0A8H3W6Z1</accession>
<dbReference type="Proteomes" id="UP000434172">
    <property type="component" value="Unassembled WGS sequence"/>
</dbReference>
<dbReference type="OrthoDB" id="1601230at2759"/>
<keyword evidence="4" id="KW-1185">Reference proteome</keyword>
<sequence length="112" mass="12767">MPFVHIVLMKIKPDCSPAEIENALKRSWNPQHECVHPSTQKLYILSIVSGKNSSIVPNKYGFTHSTKIEFENADDCAYFIKEDPAHKVLFPMFHSLTEEILVMDYTPGCLDV</sequence>
<dbReference type="Gene3D" id="3.30.70.100">
    <property type="match status" value="1"/>
</dbReference>
<dbReference type="InterPro" id="IPR011008">
    <property type="entry name" value="Dimeric_a/b-barrel"/>
</dbReference>